<organism evidence="2 3">
    <name type="scientific">Leucobacter insecticola</name>
    <dbReference type="NCBI Taxonomy" id="2714934"/>
    <lineage>
        <taxon>Bacteria</taxon>
        <taxon>Bacillati</taxon>
        <taxon>Actinomycetota</taxon>
        <taxon>Actinomycetes</taxon>
        <taxon>Micrococcales</taxon>
        <taxon>Microbacteriaceae</taxon>
        <taxon>Leucobacter</taxon>
    </lineage>
</organism>
<name>A0A6G8FIS0_9MICO</name>
<evidence type="ECO:0000313" key="2">
    <source>
        <dbReference type="EMBL" id="QIM15952.1"/>
    </source>
</evidence>
<keyword evidence="3" id="KW-1185">Reference proteome</keyword>
<feature type="coiled-coil region" evidence="1">
    <location>
        <begin position="299"/>
        <end position="326"/>
    </location>
</feature>
<accession>A0A6G8FIS0</accession>
<sequence>MAMNSDQLEEILDGIERVHRSGGCDAVGALAMIGGLASLRDESSNHGSFDFNQLFPLSQIRVPLQNLDDALPHGWSWEQLDPTLQQLKAGLERGAQSELDLPDGLSLEGLLRAWYELRLFVDSGAVLRQNIQHNKETARQWILNRGLSEVLVVLDEDYRVIDGLAFCWALSEMDGHETIPAVILRDAPVDAGWQVTHRHAEAWGAKLWKKGEVQSLLESSTPREREFFRQFGFHEAPKTVLLTCSQATLDRLGPLAQKQYGGNTKFDPAQLLFIEALRERILEVRQEMIARGETGDIVKKLEKHLKDEAEAQRAGAEKEAAAAKRGKVAEWHTDAEGYWIHASLPRYRFEIVEPIIQVQAKQSPEQAEDPFLMSLSQFQVFARDHFGLASEDSSSLYGSESAASFNQKLRHYVDQNPVVPRRGPGDPGDDARRNQMERLALWNCSEQH</sequence>
<dbReference type="RefSeq" id="WP_166322500.1">
    <property type="nucleotide sequence ID" value="NZ_CP049934.1"/>
</dbReference>
<evidence type="ECO:0000313" key="3">
    <source>
        <dbReference type="Proteomes" id="UP000501387"/>
    </source>
</evidence>
<reference evidence="2 3" key="1">
    <citation type="submission" date="2020-03" db="EMBL/GenBank/DDBJ databases">
        <title>Leucobacter sp. nov., isolated from beetles.</title>
        <authorList>
            <person name="Hyun D.-W."/>
            <person name="Bae J.-W."/>
        </authorList>
    </citation>
    <scope>NUCLEOTIDE SEQUENCE [LARGE SCALE GENOMIC DNA]</scope>
    <source>
        <strain evidence="2 3">HDW9B</strain>
    </source>
</reference>
<keyword evidence="1" id="KW-0175">Coiled coil</keyword>
<dbReference type="EMBL" id="CP049934">
    <property type="protein sequence ID" value="QIM15952.1"/>
    <property type="molecule type" value="Genomic_DNA"/>
</dbReference>
<evidence type="ECO:0000256" key="1">
    <source>
        <dbReference type="SAM" id="Coils"/>
    </source>
</evidence>
<dbReference type="KEGG" id="lins:G7067_05210"/>
<dbReference type="AlphaFoldDB" id="A0A6G8FIS0"/>
<gene>
    <name evidence="2" type="ORF">G7067_05210</name>
</gene>
<protein>
    <submittedName>
        <fullName evidence="2">Uncharacterized protein</fullName>
    </submittedName>
</protein>
<proteinExistence type="predicted"/>
<dbReference type="Proteomes" id="UP000501387">
    <property type="component" value="Chromosome"/>
</dbReference>